<name>A0A9P8EUL3_AURME</name>
<protein>
    <recommendedName>
        <fullName evidence="3">Zn(2)-C6 fungal-type domain-containing protein</fullName>
    </recommendedName>
</protein>
<dbReference type="OrthoDB" id="4491390at2759"/>
<dbReference type="CDD" id="cd12148">
    <property type="entry name" value="fungal_TF_MHR"/>
    <property type="match status" value="1"/>
</dbReference>
<reference evidence="4" key="2">
    <citation type="submission" date="2021-08" db="EMBL/GenBank/DDBJ databases">
        <authorList>
            <person name="Gostincar C."/>
            <person name="Sun X."/>
            <person name="Song Z."/>
            <person name="Gunde-Cimerman N."/>
        </authorList>
    </citation>
    <scope>NUCLEOTIDE SEQUENCE</scope>
    <source>
        <strain evidence="4">EXF-9911</strain>
    </source>
</reference>
<accession>A0A9P8EUL3</accession>
<dbReference type="CDD" id="cd00067">
    <property type="entry name" value="GAL4"/>
    <property type="match status" value="1"/>
</dbReference>
<dbReference type="PROSITE" id="PS00463">
    <property type="entry name" value="ZN2_CY6_FUNGAL_1"/>
    <property type="match status" value="1"/>
</dbReference>
<dbReference type="InterPro" id="IPR036864">
    <property type="entry name" value="Zn2-C6_fun-type_DNA-bd_sf"/>
</dbReference>
<dbReference type="PANTHER" id="PTHR38791">
    <property type="entry name" value="ZN(II)2CYS6 TRANSCRIPTION FACTOR (EUROFUNG)-RELATED-RELATED"/>
    <property type="match status" value="1"/>
</dbReference>
<evidence type="ECO:0000313" key="5">
    <source>
        <dbReference type="Proteomes" id="UP000779574"/>
    </source>
</evidence>
<organism evidence="4 5">
    <name type="scientific">Aureobasidium melanogenum</name>
    <name type="common">Aureobasidium pullulans var. melanogenum</name>
    <dbReference type="NCBI Taxonomy" id="46634"/>
    <lineage>
        <taxon>Eukaryota</taxon>
        <taxon>Fungi</taxon>
        <taxon>Dikarya</taxon>
        <taxon>Ascomycota</taxon>
        <taxon>Pezizomycotina</taxon>
        <taxon>Dothideomycetes</taxon>
        <taxon>Dothideomycetidae</taxon>
        <taxon>Dothideales</taxon>
        <taxon>Saccotheciaceae</taxon>
        <taxon>Aureobasidium</taxon>
    </lineage>
</organism>
<dbReference type="EMBL" id="JAHFXF010000024">
    <property type="protein sequence ID" value="KAG9699916.1"/>
    <property type="molecule type" value="Genomic_DNA"/>
</dbReference>
<dbReference type="InterPro" id="IPR053175">
    <property type="entry name" value="DHMBA_Reg_Transcription_Factor"/>
</dbReference>
<dbReference type="InterPro" id="IPR021858">
    <property type="entry name" value="Fun_TF"/>
</dbReference>
<comment type="caution">
    <text evidence="4">The sequence shown here is derived from an EMBL/GenBank/DDBJ whole genome shotgun (WGS) entry which is preliminary data.</text>
</comment>
<dbReference type="Proteomes" id="UP000779574">
    <property type="component" value="Unassembled WGS sequence"/>
</dbReference>
<dbReference type="Pfam" id="PF00172">
    <property type="entry name" value="Zn_clus"/>
    <property type="match status" value="1"/>
</dbReference>
<dbReference type="Pfam" id="PF11951">
    <property type="entry name" value="Fungal_trans_2"/>
    <property type="match status" value="1"/>
</dbReference>
<proteinExistence type="predicted"/>
<feature type="non-terminal residue" evidence="4">
    <location>
        <position position="1"/>
    </location>
</feature>
<evidence type="ECO:0000313" key="4">
    <source>
        <dbReference type="EMBL" id="KAG9699916.1"/>
    </source>
</evidence>
<evidence type="ECO:0000256" key="1">
    <source>
        <dbReference type="ARBA" id="ARBA00023242"/>
    </source>
</evidence>
<feature type="domain" description="Zn(2)-C6 fungal-type" evidence="3">
    <location>
        <begin position="10"/>
        <end position="38"/>
    </location>
</feature>
<dbReference type="AlphaFoldDB" id="A0A9P8EUL3"/>
<gene>
    <name evidence="4" type="ORF">KCU76_g1152</name>
</gene>
<evidence type="ECO:0000259" key="3">
    <source>
        <dbReference type="PROSITE" id="PS50048"/>
    </source>
</evidence>
<feature type="region of interest" description="Disordered" evidence="2">
    <location>
        <begin position="58"/>
        <end position="82"/>
    </location>
</feature>
<dbReference type="PANTHER" id="PTHR38791:SF13">
    <property type="entry name" value="ZN(2)-C6 FUNGAL-TYPE DOMAIN-CONTAINING PROTEIN"/>
    <property type="match status" value="1"/>
</dbReference>
<reference evidence="4" key="1">
    <citation type="journal article" date="2021" name="J Fungi (Basel)">
        <title>Virulence traits and population genomics of the black yeast Aureobasidium melanogenum.</title>
        <authorList>
            <person name="Cernosa A."/>
            <person name="Sun X."/>
            <person name="Gostincar C."/>
            <person name="Fang C."/>
            <person name="Gunde-Cimerman N."/>
            <person name="Song Z."/>
        </authorList>
    </citation>
    <scope>NUCLEOTIDE SEQUENCE</scope>
    <source>
        <strain evidence="4">EXF-9911</strain>
    </source>
</reference>
<feature type="compositionally biased region" description="Polar residues" evidence="2">
    <location>
        <begin position="71"/>
        <end position="80"/>
    </location>
</feature>
<dbReference type="PROSITE" id="PS50048">
    <property type="entry name" value="ZN2_CY6_FUNGAL_2"/>
    <property type="match status" value="1"/>
</dbReference>
<dbReference type="GO" id="GO:0008270">
    <property type="term" value="F:zinc ion binding"/>
    <property type="evidence" value="ECO:0007669"/>
    <property type="project" value="InterPro"/>
</dbReference>
<dbReference type="GO" id="GO:0000981">
    <property type="term" value="F:DNA-binding transcription factor activity, RNA polymerase II-specific"/>
    <property type="evidence" value="ECO:0007669"/>
    <property type="project" value="InterPro"/>
</dbReference>
<dbReference type="InterPro" id="IPR001138">
    <property type="entry name" value="Zn2Cys6_DnaBD"/>
</dbReference>
<dbReference type="Gene3D" id="4.10.240.10">
    <property type="entry name" value="Zn(2)-C6 fungal-type DNA-binding domain"/>
    <property type="match status" value="1"/>
</dbReference>
<sequence length="545" mass="61167">MVYGGKPSRGCGTCKKRKIKCDEGRPTCTQCQKSSRVCLGYKDEADYIFRNQTEKVTSRITKARKPRVSRSPDSTNSKESAVTCPKAVTTGVSTNLPITFVDSQLESGPHNQLVLMQKPSQRDLEALTTICQQPSFSIEEDVVNVYFRNFARLYRTQDTVRGFLPYLAPMYSNSPKGSLLRTTTHAAALCAISQLPDQKHLQYRAADTYGKAMRIAAGALQDPVQATSDETLQATLLLCLYESIKATDHSIDAWSNHVEGASAIVQSRGTKQLETEQSLALFRAARTHMLINCIRQGKPTRQLEAGMNWLCDTTEDDPLAYLTHCTIELPSLMEKTRRVCERQRNDESMADMEALIERACHLEATMQNWAASLSDEWLPYTINYIPEKPVDPLDAEAWVGPVHGFVDAHKASVLNKLHSCHMLCAAVILNALEWLRPYDYPMDDRYIHTRWIEQRTVDDICSSVPFFLGIGKQRARTPDQMDTIADLIGGYSLIWPLHAASSCPRISKDQWLYIYGRLAKIAKECGLEQALLISSEFKDRTVPGA</sequence>
<keyword evidence="1" id="KW-0539">Nucleus</keyword>
<dbReference type="SMART" id="SM00066">
    <property type="entry name" value="GAL4"/>
    <property type="match status" value="1"/>
</dbReference>
<evidence type="ECO:0000256" key="2">
    <source>
        <dbReference type="SAM" id="MobiDB-lite"/>
    </source>
</evidence>
<dbReference type="SUPFAM" id="SSF57701">
    <property type="entry name" value="Zn2/Cys6 DNA-binding domain"/>
    <property type="match status" value="1"/>
</dbReference>